<organism evidence="3 4">
    <name type="scientific">Flammeovirga pectinis</name>
    <dbReference type="NCBI Taxonomy" id="2494373"/>
    <lineage>
        <taxon>Bacteria</taxon>
        <taxon>Pseudomonadati</taxon>
        <taxon>Bacteroidota</taxon>
        <taxon>Cytophagia</taxon>
        <taxon>Cytophagales</taxon>
        <taxon>Flammeovirgaceae</taxon>
        <taxon>Flammeovirga</taxon>
    </lineage>
</organism>
<evidence type="ECO:0000259" key="2">
    <source>
        <dbReference type="Pfam" id="PF04982"/>
    </source>
</evidence>
<keyword evidence="4" id="KW-1185">Reference proteome</keyword>
<reference evidence="3 4" key="1">
    <citation type="submission" date="2018-12" db="EMBL/GenBank/DDBJ databases">
        <title>Flammeovirga pectinis sp. nov., isolated from the gut of the Korean scallop, Patinopecten yessoensis.</title>
        <authorList>
            <person name="Bae J.-W."/>
            <person name="Jeong Y.-S."/>
            <person name="Kang W."/>
        </authorList>
    </citation>
    <scope>NUCLEOTIDE SEQUENCE [LARGE SCALE GENOMIC DNA]</scope>
    <source>
        <strain evidence="3 4">L12M1</strain>
    </source>
</reference>
<protein>
    <submittedName>
        <fullName evidence="3">HPP family protein</fullName>
    </submittedName>
</protein>
<keyword evidence="1" id="KW-1133">Transmembrane helix</keyword>
<keyword evidence="1" id="KW-0472">Membrane</keyword>
<dbReference type="PANTHER" id="PTHR33741:SF5">
    <property type="entry name" value="TRANSMEMBRANE PROTEIN DDB_G0269096-RELATED"/>
    <property type="match status" value="1"/>
</dbReference>
<dbReference type="Pfam" id="PF04982">
    <property type="entry name" value="TM_HPP"/>
    <property type="match status" value="1"/>
</dbReference>
<accession>A0A3Q9FUG1</accession>
<dbReference type="EMBL" id="CP034563">
    <property type="protein sequence ID" value="AZQ65357.1"/>
    <property type="molecule type" value="Genomic_DNA"/>
</dbReference>
<dbReference type="OrthoDB" id="9811720at2"/>
<dbReference type="PANTHER" id="PTHR33741">
    <property type="entry name" value="TRANSMEMBRANE PROTEIN DDB_G0269096-RELATED"/>
    <property type="match status" value="1"/>
</dbReference>
<dbReference type="RefSeq" id="WP_126619996.1">
    <property type="nucleotide sequence ID" value="NZ_CP034563.1"/>
</dbReference>
<evidence type="ECO:0000313" key="4">
    <source>
        <dbReference type="Proteomes" id="UP000267268"/>
    </source>
</evidence>
<feature type="transmembrane region" description="Helical" evidence="1">
    <location>
        <begin position="84"/>
        <end position="103"/>
    </location>
</feature>
<proteinExistence type="predicted"/>
<dbReference type="InterPro" id="IPR058581">
    <property type="entry name" value="TM_HPP"/>
</dbReference>
<evidence type="ECO:0000313" key="3">
    <source>
        <dbReference type="EMBL" id="AZQ65357.1"/>
    </source>
</evidence>
<gene>
    <name evidence="3" type="ORF">EI427_24405</name>
</gene>
<feature type="transmembrane region" description="Helical" evidence="1">
    <location>
        <begin position="124"/>
        <end position="140"/>
    </location>
</feature>
<dbReference type="InterPro" id="IPR007065">
    <property type="entry name" value="HPP"/>
</dbReference>
<keyword evidence="1" id="KW-0812">Transmembrane</keyword>
<dbReference type="Proteomes" id="UP000267268">
    <property type="component" value="Chromosome 2"/>
</dbReference>
<feature type="transmembrane region" description="Helical" evidence="1">
    <location>
        <begin position="31"/>
        <end position="48"/>
    </location>
</feature>
<feature type="transmembrane region" description="Helical" evidence="1">
    <location>
        <begin position="7"/>
        <end position="25"/>
    </location>
</feature>
<sequence>MKFKKAAIKGFNSFIGIGILGLLQMYFKDDLVLLTGAFGATSVLLFAAPESPLAQRKNMYFGHLVSAIVGVTCYKLLFDLSPEFAVATAVGISIFLMTALNILHPPGGATAYIAVYGNSAIHELGYLYVFIPVLIGVFLLDNIQRTQTKLTNEN</sequence>
<dbReference type="KEGG" id="fll:EI427_24405"/>
<evidence type="ECO:0000256" key="1">
    <source>
        <dbReference type="SAM" id="Phobius"/>
    </source>
</evidence>
<name>A0A3Q9FUG1_9BACT</name>
<dbReference type="AlphaFoldDB" id="A0A3Q9FUG1"/>
<feature type="domain" description="HPP transmembrane region" evidence="2">
    <location>
        <begin position="3"/>
        <end position="140"/>
    </location>
</feature>